<proteinExistence type="predicted"/>
<dbReference type="Proteomes" id="UP000596742">
    <property type="component" value="Unassembled WGS sequence"/>
</dbReference>
<feature type="domain" description="Plastocyanin-like" evidence="4">
    <location>
        <begin position="66"/>
        <end position="203"/>
    </location>
</feature>
<dbReference type="SUPFAM" id="SSF49503">
    <property type="entry name" value="Cupredoxins"/>
    <property type="match status" value="1"/>
</dbReference>
<dbReference type="InterPro" id="IPR002355">
    <property type="entry name" value="Cu_oxidase_Cu_BS"/>
</dbReference>
<dbReference type="GO" id="GO:0006826">
    <property type="term" value="P:iron ion transport"/>
    <property type="evidence" value="ECO:0007669"/>
    <property type="project" value="TreeGrafter"/>
</dbReference>
<dbReference type="GO" id="GO:0005886">
    <property type="term" value="C:plasma membrane"/>
    <property type="evidence" value="ECO:0007669"/>
    <property type="project" value="TreeGrafter"/>
</dbReference>
<evidence type="ECO:0000313" key="6">
    <source>
        <dbReference type="Proteomes" id="UP000596742"/>
    </source>
</evidence>
<dbReference type="PANTHER" id="PTHR11709:SF394">
    <property type="entry name" value="FI03373P-RELATED"/>
    <property type="match status" value="1"/>
</dbReference>
<keyword evidence="6" id="KW-1185">Reference proteome</keyword>
<organism evidence="5 6">
    <name type="scientific">Mytilus galloprovincialis</name>
    <name type="common">Mediterranean mussel</name>
    <dbReference type="NCBI Taxonomy" id="29158"/>
    <lineage>
        <taxon>Eukaryota</taxon>
        <taxon>Metazoa</taxon>
        <taxon>Spiralia</taxon>
        <taxon>Lophotrochozoa</taxon>
        <taxon>Mollusca</taxon>
        <taxon>Bivalvia</taxon>
        <taxon>Autobranchia</taxon>
        <taxon>Pteriomorphia</taxon>
        <taxon>Mytilida</taxon>
        <taxon>Mytiloidea</taxon>
        <taxon>Mytilidae</taxon>
        <taxon>Mytilinae</taxon>
        <taxon>Mytilus</taxon>
    </lineage>
</organism>
<dbReference type="OrthoDB" id="10066563at2759"/>
<keyword evidence="3" id="KW-0186">Copper</keyword>
<keyword evidence="2" id="KW-0560">Oxidoreductase</keyword>
<name>A0A8B6BRI6_MYTGA</name>
<dbReference type="PANTHER" id="PTHR11709">
    <property type="entry name" value="MULTI-COPPER OXIDASE"/>
    <property type="match status" value="1"/>
</dbReference>
<evidence type="ECO:0000259" key="4">
    <source>
        <dbReference type="Pfam" id="PF07731"/>
    </source>
</evidence>
<dbReference type="InterPro" id="IPR033138">
    <property type="entry name" value="Cu_oxidase_CS"/>
</dbReference>
<gene>
    <name evidence="5" type="ORF">MGAL_10B006322</name>
</gene>
<dbReference type="PROSITE" id="PS00080">
    <property type="entry name" value="MULTICOPPER_OXIDASE2"/>
    <property type="match status" value="1"/>
</dbReference>
<comment type="caution">
    <text evidence="5">The sequence shown here is derived from an EMBL/GenBank/DDBJ whole genome shotgun (WGS) entry which is preliminary data.</text>
</comment>
<reference evidence="5" key="1">
    <citation type="submission" date="2018-11" db="EMBL/GenBank/DDBJ databases">
        <authorList>
            <person name="Alioto T."/>
            <person name="Alioto T."/>
        </authorList>
    </citation>
    <scope>NUCLEOTIDE SEQUENCE</scope>
</reference>
<evidence type="ECO:0000256" key="2">
    <source>
        <dbReference type="ARBA" id="ARBA00023002"/>
    </source>
</evidence>
<dbReference type="InterPro" id="IPR045087">
    <property type="entry name" value="Cu-oxidase_fam"/>
</dbReference>
<dbReference type="CDD" id="cd13905">
    <property type="entry name" value="CuRO_3_tcLLC2_insect_like"/>
    <property type="match status" value="1"/>
</dbReference>
<evidence type="ECO:0000256" key="1">
    <source>
        <dbReference type="ARBA" id="ARBA00022723"/>
    </source>
</evidence>
<dbReference type="AlphaFoldDB" id="A0A8B6BRI6"/>
<protein>
    <recommendedName>
        <fullName evidence="4">Plastocyanin-like domain-containing protein</fullName>
    </recommendedName>
</protein>
<dbReference type="InterPro" id="IPR008972">
    <property type="entry name" value="Cupredoxin"/>
</dbReference>
<dbReference type="GO" id="GO:0005507">
    <property type="term" value="F:copper ion binding"/>
    <property type="evidence" value="ECO:0007669"/>
    <property type="project" value="InterPro"/>
</dbReference>
<accession>A0A8B6BRI6</accession>
<dbReference type="Pfam" id="PF07731">
    <property type="entry name" value="Cu-oxidase_2"/>
    <property type="match status" value="1"/>
</dbReference>
<dbReference type="GO" id="GO:0016491">
    <property type="term" value="F:oxidoreductase activity"/>
    <property type="evidence" value="ECO:0007669"/>
    <property type="project" value="UniProtKB-KW"/>
</dbReference>
<dbReference type="Gene3D" id="2.60.40.420">
    <property type="entry name" value="Cupredoxins - blue copper proteins"/>
    <property type="match status" value="1"/>
</dbReference>
<dbReference type="InterPro" id="IPR011706">
    <property type="entry name" value="Cu-oxidase_C"/>
</dbReference>
<keyword evidence="1" id="KW-0479">Metal-binding</keyword>
<evidence type="ECO:0000313" key="5">
    <source>
        <dbReference type="EMBL" id="VDH93931.1"/>
    </source>
</evidence>
<dbReference type="EMBL" id="UYJE01000516">
    <property type="protein sequence ID" value="VDH93931.1"/>
    <property type="molecule type" value="Genomic_DNA"/>
</dbReference>
<sequence>MAIERFYNFAFPGENGYTPGSVNGHQFLPPTVAAYAEWNMVEQNCGDCSDSSICECTYYDIIDNGNTDQVYQFVMTNIGNGAGWSHPIHLHGHSFYVMKMGFASYSQDDGKLIANRGQDQQDIICNDGKNFCNNAQWRNSTWSNGNHPTLNWDNPPQKDTIIVPTGGYVVIRFKADNPGLWFFHCHIDLHNTNGMGMMINESPSYHQKVPDDFPRCKSYIVNNGDGRFLNEIFRLLNINVYIQNHSIPNIEKA</sequence>
<dbReference type="PROSITE" id="PS00079">
    <property type="entry name" value="MULTICOPPER_OXIDASE1"/>
    <property type="match status" value="1"/>
</dbReference>
<evidence type="ECO:0000256" key="3">
    <source>
        <dbReference type="ARBA" id="ARBA00023008"/>
    </source>
</evidence>